<keyword evidence="1" id="KW-0812">Transmembrane</keyword>
<sequence length="370" mass="42735">MERKKGELLISERKEYQSLDNLFKTRKKNCPTTIIFNTNDVLSKILKTKSKNNPKALVEKAFPNFNFENFYYELVSFGEHTVISIIKKDKVNELLKELIAKKISVVNISLGVCSLVNIKNHIERDIVRTSNTELLFDSATINSITRFEHNEPVHYEINGLEIENDFLLGFSGILSFISKGGIGFSNLTELNEYYKSEFQNKRFFDVVSKLSLGLVLTILLLNFFFFNHYFQKVGELRTLTEINGINKKNLSELTERVVEKQKRLDAILSSGNSKSSYYLDGIGKSVPTSVLIHQIQYQPLLKPLRNSKPVEVEENIIIIEGNSFNTNEFSIWIEQLETKSWIRKVETLDFDYQNKDNSLFSIKIVLDDEQ</sequence>
<evidence type="ECO:0000313" key="3">
    <source>
        <dbReference type="Proteomes" id="UP000509302"/>
    </source>
</evidence>
<feature type="transmembrane region" description="Helical" evidence="1">
    <location>
        <begin position="210"/>
        <end position="230"/>
    </location>
</feature>
<organism evidence="2 3">
    <name type="scientific">Costertonia aggregata</name>
    <dbReference type="NCBI Taxonomy" id="343403"/>
    <lineage>
        <taxon>Bacteria</taxon>
        <taxon>Pseudomonadati</taxon>
        <taxon>Bacteroidota</taxon>
        <taxon>Flavobacteriia</taxon>
        <taxon>Flavobacteriales</taxon>
        <taxon>Flavobacteriaceae</taxon>
        <taxon>Costertonia</taxon>
    </lineage>
</organism>
<gene>
    <name evidence="2" type="ORF">HYG79_15895</name>
</gene>
<keyword evidence="1" id="KW-0472">Membrane</keyword>
<protein>
    <recommendedName>
        <fullName evidence="4">PilN domain-containing protein</fullName>
    </recommendedName>
</protein>
<dbReference type="Proteomes" id="UP000509302">
    <property type="component" value="Chromosome"/>
</dbReference>
<evidence type="ECO:0000313" key="2">
    <source>
        <dbReference type="EMBL" id="QLG46770.1"/>
    </source>
</evidence>
<evidence type="ECO:0008006" key="4">
    <source>
        <dbReference type="Google" id="ProtNLM"/>
    </source>
</evidence>
<accession>A0A7H9ATJ8</accession>
<proteinExistence type="predicted"/>
<dbReference type="AlphaFoldDB" id="A0A7H9ATJ8"/>
<keyword evidence="3" id="KW-1185">Reference proteome</keyword>
<dbReference type="RefSeq" id="WP_179243049.1">
    <property type="nucleotide sequence ID" value="NZ_CP058595.1"/>
</dbReference>
<keyword evidence="1" id="KW-1133">Transmembrane helix</keyword>
<evidence type="ECO:0000256" key="1">
    <source>
        <dbReference type="SAM" id="Phobius"/>
    </source>
</evidence>
<reference evidence="2 3" key="1">
    <citation type="journal article" date="2006" name="Int. J. Syst. Evol. Microbiol.">
        <title>Costertonia aggregata gen. nov., sp. nov., a mesophilic marine bacterium of the family Flavobacteriaceae, isolated from a mature biofilm.</title>
        <authorList>
            <person name="Kwon K.K."/>
            <person name="Lee Y.K."/>
            <person name="Lee H.K."/>
        </authorList>
    </citation>
    <scope>NUCLEOTIDE SEQUENCE [LARGE SCALE GENOMIC DNA]</scope>
    <source>
        <strain evidence="2 3">KCCM 42265</strain>
    </source>
</reference>
<dbReference type="EMBL" id="CP058595">
    <property type="protein sequence ID" value="QLG46770.1"/>
    <property type="molecule type" value="Genomic_DNA"/>
</dbReference>
<name>A0A7H9ATJ8_9FLAO</name>
<dbReference type="KEGG" id="cagg:HYG79_15895"/>